<keyword evidence="2" id="KW-1185">Reference proteome</keyword>
<dbReference type="AlphaFoldDB" id="A0A0C9UFZ7"/>
<evidence type="ECO:0000313" key="2">
    <source>
        <dbReference type="Proteomes" id="UP000054279"/>
    </source>
</evidence>
<sequence length="177" mass="19689">IAVLHLCYKTSYFNKYEWPANWCDTALSLLKKEQTTSYKLNATNPIVPLTRKGPEAFDDIDNLNVDFKGDELEKYLSAPPNSHCDPIIHGMVPQAGGINYLHSDYMESSDAALRVTSVDVEWAFSRGQLTVSHLCHSLGGQATCAATILGNWAKFPDLIPEVDIIQNFKDKSKRAGK</sequence>
<dbReference type="Proteomes" id="UP000054279">
    <property type="component" value="Unassembled WGS sequence"/>
</dbReference>
<dbReference type="HOGENOM" id="CLU_009123_4_3_1"/>
<dbReference type="EMBL" id="KN837208">
    <property type="protein sequence ID" value="KIJ33734.1"/>
    <property type="molecule type" value="Genomic_DNA"/>
</dbReference>
<dbReference type="OrthoDB" id="3268424at2759"/>
<accession>A0A0C9UFZ7</accession>
<name>A0A0C9UFZ7_SPHS4</name>
<reference evidence="1 2" key="1">
    <citation type="submission" date="2014-06" db="EMBL/GenBank/DDBJ databases">
        <title>Evolutionary Origins and Diversification of the Mycorrhizal Mutualists.</title>
        <authorList>
            <consortium name="DOE Joint Genome Institute"/>
            <consortium name="Mycorrhizal Genomics Consortium"/>
            <person name="Kohler A."/>
            <person name="Kuo A."/>
            <person name="Nagy L.G."/>
            <person name="Floudas D."/>
            <person name="Copeland A."/>
            <person name="Barry K.W."/>
            <person name="Cichocki N."/>
            <person name="Veneault-Fourrey C."/>
            <person name="LaButti K."/>
            <person name="Lindquist E.A."/>
            <person name="Lipzen A."/>
            <person name="Lundell T."/>
            <person name="Morin E."/>
            <person name="Murat C."/>
            <person name="Riley R."/>
            <person name="Ohm R."/>
            <person name="Sun H."/>
            <person name="Tunlid A."/>
            <person name="Henrissat B."/>
            <person name="Grigoriev I.V."/>
            <person name="Hibbett D.S."/>
            <person name="Martin F."/>
        </authorList>
    </citation>
    <scope>NUCLEOTIDE SEQUENCE [LARGE SCALE GENOMIC DNA]</scope>
    <source>
        <strain evidence="1 2">SS14</strain>
    </source>
</reference>
<protein>
    <submittedName>
        <fullName evidence="1">Uncharacterized protein</fullName>
    </submittedName>
</protein>
<organism evidence="1 2">
    <name type="scientific">Sphaerobolus stellatus (strain SS14)</name>
    <dbReference type="NCBI Taxonomy" id="990650"/>
    <lineage>
        <taxon>Eukaryota</taxon>
        <taxon>Fungi</taxon>
        <taxon>Dikarya</taxon>
        <taxon>Basidiomycota</taxon>
        <taxon>Agaricomycotina</taxon>
        <taxon>Agaricomycetes</taxon>
        <taxon>Phallomycetidae</taxon>
        <taxon>Geastrales</taxon>
        <taxon>Sphaerobolaceae</taxon>
        <taxon>Sphaerobolus</taxon>
    </lineage>
</organism>
<proteinExistence type="predicted"/>
<feature type="non-terminal residue" evidence="1">
    <location>
        <position position="1"/>
    </location>
</feature>
<gene>
    <name evidence="1" type="ORF">M422DRAFT_140144</name>
</gene>
<feature type="non-terminal residue" evidence="1">
    <location>
        <position position="177"/>
    </location>
</feature>
<evidence type="ECO:0000313" key="1">
    <source>
        <dbReference type="EMBL" id="KIJ33734.1"/>
    </source>
</evidence>